<feature type="non-terminal residue" evidence="1">
    <location>
        <position position="148"/>
    </location>
</feature>
<reference evidence="1" key="1">
    <citation type="journal article" date="2014" name="Front. Microbiol.">
        <title>High frequency of phylogenetically diverse reductive dehalogenase-homologous genes in deep subseafloor sedimentary metagenomes.</title>
        <authorList>
            <person name="Kawai M."/>
            <person name="Futagami T."/>
            <person name="Toyoda A."/>
            <person name="Takaki Y."/>
            <person name="Nishi S."/>
            <person name="Hori S."/>
            <person name="Arai W."/>
            <person name="Tsubouchi T."/>
            <person name="Morono Y."/>
            <person name="Uchiyama I."/>
            <person name="Ito T."/>
            <person name="Fujiyama A."/>
            <person name="Inagaki F."/>
            <person name="Takami H."/>
        </authorList>
    </citation>
    <scope>NUCLEOTIDE SEQUENCE</scope>
    <source>
        <strain evidence="1">Expedition CK06-06</strain>
    </source>
</reference>
<comment type="caution">
    <text evidence="1">The sequence shown here is derived from an EMBL/GenBank/DDBJ whole genome shotgun (WGS) entry which is preliminary data.</text>
</comment>
<evidence type="ECO:0000313" key="1">
    <source>
        <dbReference type="EMBL" id="GAH57839.1"/>
    </source>
</evidence>
<dbReference type="AlphaFoldDB" id="X1HVI4"/>
<accession>X1HVI4</accession>
<name>X1HVI4_9ZZZZ</name>
<gene>
    <name evidence="1" type="ORF">S03H2_36683</name>
</gene>
<dbReference type="EMBL" id="BARU01022526">
    <property type="protein sequence ID" value="GAH57839.1"/>
    <property type="molecule type" value="Genomic_DNA"/>
</dbReference>
<protein>
    <submittedName>
        <fullName evidence="1">Uncharacterized protein</fullName>
    </submittedName>
</protein>
<sequence length="148" mass="16349">MDITKVVYPSIAHPIFRIGSGEESDVTKIKCLFARCTQGNKYSVLQSPQGINYQVPADKISVITKILVSTDEANGNFNFQWGISAVHNSETPPDGYLNLTEFFYMATVNIAYNFDVFIPFPAEKYPHIFAQAGSCVLTAFGIEVDNPA</sequence>
<proteinExistence type="predicted"/>
<organism evidence="1">
    <name type="scientific">marine sediment metagenome</name>
    <dbReference type="NCBI Taxonomy" id="412755"/>
    <lineage>
        <taxon>unclassified sequences</taxon>
        <taxon>metagenomes</taxon>
        <taxon>ecological metagenomes</taxon>
    </lineage>
</organism>